<dbReference type="Gene3D" id="1.10.1620.20">
    <property type="entry name" value="ATP synthase, F1 complex, epsilon subunit superfamily, mitochondrial"/>
    <property type="match status" value="1"/>
</dbReference>
<dbReference type="SUPFAM" id="SSF48690">
    <property type="entry name" value="Epsilon subunit of mitochondrial F1F0-ATP synthase"/>
    <property type="match status" value="1"/>
</dbReference>
<dbReference type="InterPro" id="IPR036742">
    <property type="entry name" value="ATP_synth_F1_esu_sf_mt"/>
</dbReference>
<dbReference type="GO" id="GO:0046933">
    <property type="term" value="F:proton-transporting ATP synthase activity, rotational mechanism"/>
    <property type="evidence" value="ECO:0007669"/>
    <property type="project" value="InterPro"/>
</dbReference>
<dbReference type="GO" id="GO:0005743">
    <property type="term" value="C:mitochondrial inner membrane"/>
    <property type="evidence" value="ECO:0007669"/>
    <property type="project" value="InterPro"/>
</dbReference>
<protein>
    <submittedName>
        <fullName evidence="2">Uncharacterized protein</fullName>
    </submittedName>
</protein>
<dbReference type="CDD" id="cd12153">
    <property type="entry name" value="F1-ATPase_epsilon"/>
    <property type="match status" value="1"/>
</dbReference>
<organism evidence="2 3">
    <name type="scientific">Teladorsagia circumcincta</name>
    <name type="common">Brown stomach worm</name>
    <name type="synonym">Ostertagia circumcincta</name>
    <dbReference type="NCBI Taxonomy" id="45464"/>
    <lineage>
        <taxon>Eukaryota</taxon>
        <taxon>Metazoa</taxon>
        <taxon>Ecdysozoa</taxon>
        <taxon>Nematoda</taxon>
        <taxon>Chromadorea</taxon>
        <taxon>Rhabditida</taxon>
        <taxon>Rhabditina</taxon>
        <taxon>Rhabditomorpha</taxon>
        <taxon>Strongyloidea</taxon>
        <taxon>Trichostrongylidae</taxon>
        <taxon>Teladorsagia</taxon>
    </lineage>
</organism>
<gene>
    <name evidence="2" type="ORF">TELCIR_04476</name>
</gene>
<dbReference type="EMBL" id="KZ345432">
    <property type="protein sequence ID" value="PIO73551.1"/>
    <property type="molecule type" value="Genomic_DNA"/>
</dbReference>
<dbReference type="InterPro" id="IPR006721">
    <property type="entry name" value="ATP_synth_F1_esu_mt"/>
</dbReference>
<evidence type="ECO:0000313" key="2">
    <source>
        <dbReference type="EMBL" id="PIO73551.1"/>
    </source>
</evidence>
<sequence>MVQIVENIKSADSERSKFHLSVPPNVAVQQIAQIMWKISGGRHPIIFKLLTNLSPLAVQEEYKTSCKRERADDYDAAVERCDRSDEFQRRPICLGYDMVAWRAAGINYVRFSQIAAEVTRKCTKRALKAPEVKTSPATLKLTNIYVVEV</sequence>
<comment type="similarity">
    <text evidence="1">Belongs to the eukaryotic ATPase epsilon family.</text>
</comment>
<dbReference type="GO" id="GO:0045259">
    <property type="term" value="C:proton-transporting ATP synthase complex"/>
    <property type="evidence" value="ECO:0007669"/>
    <property type="project" value="InterPro"/>
</dbReference>
<accession>A0A2G9UTI0</accession>
<keyword evidence="3" id="KW-1185">Reference proteome</keyword>
<dbReference type="OrthoDB" id="269124at2759"/>
<dbReference type="AlphaFoldDB" id="A0A2G9UTI0"/>
<dbReference type="Proteomes" id="UP000230423">
    <property type="component" value="Unassembled WGS sequence"/>
</dbReference>
<evidence type="ECO:0000313" key="3">
    <source>
        <dbReference type="Proteomes" id="UP000230423"/>
    </source>
</evidence>
<name>A0A2G9UTI0_TELCI</name>
<reference evidence="2 3" key="1">
    <citation type="submission" date="2015-09" db="EMBL/GenBank/DDBJ databases">
        <title>Draft genome of the parasitic nematode Teladorsagia circumcincta isolate WARC Sus (inbred).</title>
        <authorList>
            <person name="Mitreva M."/>
        </authorList>
    </citation>
    <scope>NUCLEOTIDE SEQUENCE [LARGE SCALE GENOMIC DNA]</scope>
    <source>
        <strain evidence="2 3">S</strain>
    </source>
</reference>
<proteinExistence type="inferred from homology"/>
<evidence type="ECO:0000256" key="1">
    <source>
        <dbReference type="ARBA" id="ARBA00009502"/>
    </source>
</evidence>
<dbReference type="Pfam" id="PF04627">
    <property type="entry name" value="ATP-synt_Eps"/>
    <property type="match status" value="1"/>
</dbReference>